<organism evidence="2">
    <name type="scientific">Solibacter usitatus (strain Ellin6076)</name>
    <dbReference type="NCBI Taxonomy" id="234267"/>
    <lineage>
        <taxon>Bacteria</taxon>
        <taxon>Pseudomonadati</taxon>
        <taxon>Acidobacteriota</taxon>
        <taxon>Terriglobia</taxon>
        <taxon>Bryobacterales</taxon>
        <taxon>Solibacteraceae</taxon>
        <taxon>Candidatus Solibacter</taxon>
    </lineage>
</organism>
<dbReference type="OrthoDB" id="9806250at2"/>
<dbReference type="HOGENOM" id="CLU_798853_0_0_0"/>
<dbReference type="STRING" id="234267.Acid_4177"/>
<accession>Q01YX4</accession>
<dbReference type="AlphaFoldDB" id="Q01YX4"/>
<dbReference type="KEGG" id="sus:Acid_4177"/>
<dbReference type="Pfam" id="PF04338">
    <property type="entry name" value="DUF481"/>
    <property type="match status" value="1"/>
</dbReference>
<dbReference type="InParanoid" id="Q01YX4"/>
<evidence type="ECO:0000256" key="1">
    <source>
        <dbReference type="SAM" id="SignalP"/>
    </source>
</evidence>
<feature type="signal peptide" evidence="1">
    <location>
        <begin position="1"/>
        <end position="20"/>
    </location>
</feature>
<evidence type="ECO:0000313" key="2">
    <source>
        <dbReference type="EMBL" id="ABJ85141.1"/>
    </source>
</evidence>
<sequence length="347" mass="38002" precursor="true">MLWLQRVCAFAALIGFPALAADQIVLTNGDTITGSIIKKDGARLTIKSEFLGEVSMPWSAVKSIKSDSELSVVLTGGETVRGKLASSGGQLQVVGTQTTTPLSAVSAVRNDAEQHNYERLQHPHFSELWVGALDFGLALARGNSRTDTLTTAATAARVTSTDKLSVYFNQIHGTARVNDLTSTIASAVRGGWKYNHNVSARGFLTGFDDYEHDRFQNLNFRLVAGLGAGYKVVKAERAQMDLDAGVDYLRENFMDGLHRNSSEGNFGDAFVLKISKIASVTQAARAFVNMQDRGAYRLNFDLQENTVLKKWLGWNVTASDRFLSNPVQGRQRNDLILSTGFRLTFAR</sequence>
<name>Q01YX4_SOLUE</name>
<reference evidence="2" key="1">
    <citation type="submission" date="2006-10" db="EMBL/GenBank/DDBJ databases">
        <title>Complete sequence of Solibacter usitatus Ellin6076.</title>
        <authorList>
            <consortium name="US DOE Joint Genome Institute"/>
            <person name="Copeland A."/>
            <person name="Lucas S."/>
            <person name="Lapidus A."/>
            <person name="Barry K."/>
            <person name="Detter J.C."/>
            <person name="Glavina del Rio T."/>
            <person name="Hammon N."/>
            <person name="Israni S."/>
            <person name="Dalin E."/>
            <person name="Tice H."/>
            <person name="Pitluck S."/>
            <person name="Thompson L.S."/>
            <person name="Brettin T."/>
            <person name="Bruce D."/>
            <person name="Han C."/>
            <person name="Tapia R."/>
            <person name="Gilna P."/>
            <person name="Schmutz J."/>
            <person name="Larimer F."/>
            <person name="Land M."/>
            <person name="Hauser L."/>
            <person name="Kyrpides N."/>
            <person name="Mikhailova N."/>
            <person name="Janssen P.H."/>
            <person name="Kuske C.R."/>
            <person name="Richardson P."/>
        </authorList>
    </citation>
    <scope>NUCLEOTIDE SEQUENCE</scope>
    <source>
        <strain evidence="2">Ellin6076</strain>
    </source>
</reference>
<feature type="chain" id="PRO_5004162743" description="DUF481 domain-containing protein" evidence="1">
    <location>
        <begin position="21"/>
        <end position="347"/>
    </location>
</feature>
<dbReference type="EMBL" id="CP000473">
    <property type="protein sequence ID" value="ABJ85141.1"/>
    <property type="molecule type" value="Genomic_DNA"/>
</dbReference>
<evidence type="ECO:0008006" key="3">
    <source>
        <dbReference type="Google" id="ProtNLM"/>
    </source>
</evidence>
<dbReference type="eggNOG" id="COG3137">
    <property type="taxonomic scope" value="Bacteria"/>
</dbReference>
<gene>
    <name evidence="2" type="ordered locus">Acid_4177</name>
</gene>
<protein>
    <recommendedName>
        <fullName evidence="3">DUF481 domain-containing protein</fullName>
    </recommendedName>
</protein>
<dbReference type="InterPro" id="IPR007433">
    <property type="entry name" value="DUF481"/>
</dbReference>
<keyword evidence="1" id="KW-0732">Signal</keyword>
<proteinExistence type="predicted"/>